<feature type="domain" description="DUF6249" evidence="2">
    <location>
        <begin position="8"/>
        <end position="124"/>
    </location>
</feature>
<dbReference type="InterPro" id="IPR046216">
    <property type="entry name" value="DUF6249"/>
</dbReference>
<evidence type="ECO:0000256" key="1">
    <source>
        <dbReference type="SAM" id="Phobius"/>
    </source>
</evidence>
<feature type="transmembrane region" description="Helical" evidence="1">
    <location>
        <begin position="67"/>
        <end position="87"/>
    </location>
</feature>
<accession>A0AAF0BE26</accession>
<evidence type="ECO:0000259" key="2">
    <source>
        <dbReference type="Pfam" id="PF19762"/>
    </source>
</evidence>
<sequence length="142" mass="16054">MNLESVLVPAVVFYFIFKIFELYVRRGERLRLIEKLDSLPSPERNADLTQLTSSFSTRDNQGLGIKVGFMMVGMGIGLLLAFFLTFVFQRAIENLDGWSFGHTFETLSGICLLIFGGLGLLIPSIIMRKGKRDKQTIKEQSQ</sequence>
<dbReference type="EMBL" id="CP116613">
    <property type="protein sequence ID" value="WCF99422.1"/>
    <property type="molecule type" value="Genomic_DNA"/>
</dbReference>
<name>A0AAF0BE26_PORGN</name>
<reference evidence="3" key="1">
    <citation type="submission" date="2023-01" db="EMBL/GenBank/DDBJ databases">
        <title>Phages are important unrecognized players in the ecology of the oral pathogen Porphyromonas gingivalis.</title>
        <authorList>
            <person name="Matrishin C.B."/>
            <person name="Kauffman K.M."/>
        </authorList>
    </citation>
    <scope>NUCLEOTIDE SEQUENCE</scope>
    <source>
        <strain evidence="3">HG1691old</strain>
    </source>
</reference>
<organism evidence="3 4">
    <name type="scientific">Porphyromonas gingivalis</name>
    <name type="common">Bacteroides gingivalis</name>
    <dbReference type="NCBI Taxonomy" id="837"/>
    <lineage>
        <taxon>Bacteria</taxon>
        <taxon>Pseudomonadati</taxon>
        <taxon>Bacteroidota</taxon>
        <taxon>Bacteroidia</taxon>
        <taxon>Bacteroidales</taxon>
        <taxon>Porphyromonadaceae</taxon>
        <taxon>Porphyromonas</taxon>
    </lineage>
</organism>
<evidence type="ECO:0000313" key="3">
    <source>
        <dbReference type="EMBL" id="WCF99422.1"/>
    </source>
</evidence>
<keyword evidence="1" id="KW-0472">Membrane</keyword>
<feature type="transmembrane region" description="Helical" evidence="1">
    <location>
        <begin position="107"/>
        <end position="126"/>
    </location>
</feature>
<gene>
    <name evidence="3" type="ORF">NY149_01955</name>
</gene>
<dbReference type="AlphaFoldDB" id="A0AAF0BE26"/>
<feature type="transmembrane region" description="Helical" evidence="1">
    <location>
        <begin position="6"/>
        <end position="24"/>
    </location>
</feature>
<dbReference type="RefSeq" id="WP_053443997.1">
    <property type="nucleotide sequence ID" value="NZ_CP116613.1"/>
</dbReference>
<dbReference type="Proteomes" id="UP001179540">
    <property type="component" value="Chromosome"/>
</dbReference>
<keyword evidence="1" id="KW-1133">Transmembrane helix</keyword>
<keyword evidence="1" id="KW-0812">Transmembrane</keyword>
<protein>
    <recommendedName>
        <fullName evidence="2">DUF6249 domain-containing protein</fullName>
    </recommendedName>
</protein>
<evidence type="ECO:0000313" key="4">
    <source>
        <dbReference type="Proteomes" id="UP001179540"/>
    </source>
</evidence>
<dbReference type="Pfam" id="PF19762">
    <property type="entry name" value="DUF6249"/>
    <property type="match status" value="1"/>
</dbReference>
<proteinExistence type="predicted"/>